<keyword evidence="4" id="KW-1185">Reference proteome</keyword>
<dbReference type="EMBL" id="SJPJ01000001">
    <property type="protein sequence ID" value="TWT81729.1"/>
    <property type="molecule type" value="Genomic_DNA"/>
</dbReference>
<dbReference type="Pfam" id="PF05016">
    <property type="entry name" value="ParE_toxin"/>
    <property type="match status" value="1"/>
</dbReference>
<dbReference type="Gene3D" id="3.30.2310.20">
    <property type="entry name" value="RelE-like"/>
    <property type="match status" value="1"/>
</dbReference>
<accession>A0A5C5Z2X4</accession>
<dbReference type="RefSeq" id="WP_146397818.1">
    <property type="nucleotide sequence ID" value="NZ_SJPJ01000001.1"/>
</dbReference>
<sequence>MGKVRYSKLASSDLYENSEFIARDKPEAAYRWVEKIEAACQTLAVNPETGQRRISKNHGACRSFSCGNYVIFFRGLGDEVEIIRIVRGERDLDNI</sequence>
<comment type="similarity">
    <text evidence="1">Belongs to the RelE toxin family.</text>
</comment>
<dbReference type="PANTHER" id="PTHR33755">
    <property type="entry name" value="TOXIN PARE1-RELATED"/>
    <property type="match status" value="1"/>
</dbReference>
<dbReference type="AlphaFoldDB" id="A0A5C5Z2X4"/>
<dbReference type="OrthoDB" id="287917at2"/>
<dbReference type="PANTHER" id="PTHR33755:SF6">
    <property type="entry name" value="PLASMID STABILIZATION SYSTEM PROTEIN"/>
    <property type="match status" value="1"/>
</dbReference>
<keyword evidence="2" id="KW-1277">Toxin-antitoxin system</keyword>
<organism evidence="3 4">
    <name type="scientific">Novipirellula herctigrandis</name>
    <dbReference type="NCBI Taxonomy" id="2527986"/>
    <lineage>
        <taxon>Bacteria</taxon>
        <taxon>Pseudomonadati</taxon>
        <taxon>Planctomycetota</taxon>
        <taxon>Planctomycetia</taxon>
        <taxon>Pirellulales</taxon>
        <taxon>Pirellulaceae</taxon>
        <taxon>Novipirellula</taxon>
    </lineage>
</organism>
<reference evidence="3 4" key="1">
    <citation type="submission" date="2019-02" db="EMBL/GenBank/DDBJ databases">
        <title>Deep-cultivation of Planctomycetes and their phenomic and genomic characterization uncovers novel biology.</title>
        <authorList>
            <person name="Wiegand S."/>
            <person name="Jogler M."/>
            <person name="Boedeker C."/>
            <person name="Pinto D."/>
            <person name="Vollmers J."/>
            <person name="Rivas-Marin E."/>
            <person name="Kohn T."/>
            <person name="Peeters S.H."/>
            <person name="Heuer A."/>
            <person name="Rast P."/>
            <person name="Oberbeckmann S."/>
            <person name="Bunk B."/>
            <person name="Jeske O."/>
            <person name="Meyerdierks A."/>
            <person name="Storesund J.E."/>
            <person name="Kallscheuer N."/>
            <person name="Luecker S."/>
            <person name="Lage O.M."/>
            <person name="Pohl T."/>
            <person name="Merkel B.J."/>
            <person name="Hornburger P."/>
            <person name="Mueller R.-W."/>
            <person name="Bruemmer F."/>
            <person name="Labrenz M."/>
            <person name="Spormann A.M."/>
            <person name="Op Den Camp H."/>
            <person name="Overmann J."/>
            <person name="Amann R."/>
            <person name="Jetten M.S.M."/>
            <person name="Mascher T."/>
            <person name="Medema M.H."/>
            <person name="Devos D.P."/>
            <person name="Kaster A.-K."/>
            <person name="Ovreas L."/>
            <person name="Rohde M."/>
            <person name="Galperin M.Y."/>
            <person name="Jogler C."/>
        </authorList>
    </citation>
    <scope>NUCLEOTIDE SEQUENCE [LARGE SCALE GENOMIC DNA]</scope>
    <source>
        <strain evidence="3 4">CA13</strain>
    </source>
</reference>
<evidence type="ECO:0000313" key="3">
    <source>
        <dbReference type="EMBL" id="TWT81729.1"/>
    </source>
</evidence>
<evidence type="ECO:0000256" key="2">
    <source>
        <dbReference type="ARBA" id="ARBA00022649"/>
    </source>
</evidence>
<name>A0A5C5Z2X4_9BACT</name>
<protein>
    <submittedName>
        <fullName evidence="3">Plasmid stabilization system protein</fullName>
    </submittedName>
</protein>
<evidence type="ECO:0000313" key="4">
    <source>
        <dbReference type="Proteomes" id="UP000315010"/>
    </source>
</evidence>
<comment type="caution">
    <text evidence="3">The sequence shown here is derived from an EMBL/GenBank/DDBJ whole genome shotgun (WGS) entry which is preliminary data.</text>
</comment>
<dbReference type="InterPro" id="IPR051803">
    <property type="entry name" value="TA_system_RelE-like_toxin"/>
</dbReference>
<dbReference type="InterPro" id="IPR035093">
    <property type="entry name" value="RelE/ParE_toxin_dom_sf"/>
</dbReference>
<gene>
    <name evidence="3" type="ORF">CA13_31820</name>
</gene>
<evidence type="ECO:0000256" key="1">
    <source>
        <dbReference type="ARBA" id="ARBA00006226"/>
    </source>
</evidence>
<dbReference type="Proteomes" id="UP000315010">
    <property type="component" value="Unassembled WGS sequence"/>
</dbReference>
<proteinExistence type="inferred from homology"/>
<dbReference type="InterPro" id="IPR007712">
    <property type="entry name" value="RelE/ParE_toxin"/>
</dbReference>